<proteinExistence type="predicted"/>
<protein>
    <submittedName>
        <fullName evidence="3">Uncharacterized protein</fullName>
    </submittedName>
</protein>
<accession>A0A4Y1ZK33</accession>
<evidence type="ECO:0000313" key="5">
    <source>
        <dbReference type="Proteomes" id="UP000499080"/>
    </source>
</evidence>
<dbReference type="EMBL" id="BGPR01075272">
    <property type="protein sequence ID" value="GBL54475.1"/>
    <property type="molecule type" value="Genomic_DNA"/>
</dbReference>
<name>A0A4Y1ZK33_ARAVE</name>
<reference evidence="3 5" key="1">
    <citation type="journal article" date="2019" name="Sci. Rep.">
        <title>Orb-weaving spider Araneus ventricosus genome elucidates the spidroin gene catalogue.</title>
        <authorList>
            <person name="Kono N."/>
            <person name="Nakamura H."/>
            <person name="Ohtoshi R."/>
            <person name="Moran D.A.P."/>
            <person name="Shinohara A."/>
            <person name="Yoshida Y."/>
            <person name="Fujiwara M."/>
            <person name="Mori M."/>
            <person name="Tomita M."/>
            <person name="Arakawa K."/>
        </authorList>
    </citation>
    <scope>NUCLEOTIDE SEQUENCE [LARGE SCALE GENOMIC DNA]</scope>
</reference>
<sequence length="112" mass="12466">MNGKNHVTNFPNSFHTVRFRSVSCKHVNIYILLHNMKGLASRSSCLGLLRALLRRLTMPVPGEWQNPPAVGHSGRTVCCVGFSKALRRIRREWGSATSLFTADTDAVCCHSI</sequence>
<organism evidence="3 5">
    <name type="scientific">Araneus ventricosus</name>
    <name type="common">Orbweaver spider</name>
    <name type="synonym">Epeira ventricosa</name>
    <dbReference type="NCBI Taxonomy" id="182803"/>
    <lineage>
        <taxon>Eukaryota</taxon>
        <taxon>Metazoa</taxon>
        <taxon>Ecdysozoa</taxon>
        <taxon>Arthropoda</taxon>
        <taxon>Chelicerata</taxon>
        <taxon>Arachnida</taxon>
        <taxon>Araneae</taxon>
        <taxon>Araneomorphae</taxon>
        <taxon>Entelegynae</taxon>
        <taxon>Araneoidea</taxon>
        <taxon>Araneidae</taxon>
        <taxon>Araneus</taxon>
    </lineage>
</organism>
<dbReference type="EMBL" id="BGPR01075277">
    <property type="protein sequence ID" value="GBL54499.1"/>
    <property type="molecule type" value="Genomic_DNA"/>
</dbReference>
<evidence type="ECO:0000313" key="1">
    <source>
        <dbReference type="EMBL" id="GBL54475.1"/>
    </source>
</evidence>
<comment type="caution">
    <text evidence="3">The sequence shown here is derived from an EMBL/GenBank/DDBJ whole genome shotgun (WGS) entry which is preliminary data.</text>
</comment>
<dbReference type="AlphaFoldDB" id="A0A4Y1ZK33"/>
<gene>
    <name evidence="3" type="ORF">AVEN_169432_1</name>
    <name evidence="4" type="ORF">AVEN_170147_1</name>
    <name evidence="1" type="ORF">AVEN_262846_1</name>
    <name evidence="2" type="ORF">AVEN_89464_1</name>
</gene>
<keyword evidence="5" id="KW-1185">Reference proteome</keyword>
<dbReference type="EMBL" id="BGPR01075274">
    <property type="protein sequence ID" value="GBL54484.1"/>
    <property type="molecule type" value="Genomic_DNA"/>
</dbReference>
<dbReference type="Proteomes" id="UP000499080">
    <property type="component" value="Unassembled WGS sequence"/>
</dbReference>
<dbReference type="EMBL" id="BGPR01075278">
    <property type="protein sequence ID" value="GBL54504.1"/>
    <property type="molecule type" value="Genomic_DNA"/>
</dbReference>
<evidence type="ECO:0000313" key="3">
    <source>
        <dbReference type="EMBL" id="GBL54499.1"/>
    </source>
</evidence>
<evidence type="ECO:0000313" key="4">
    <source>
        <dbReference type="EMBL" id="GBL54504.1"/>
    </source>
</evidence>
<evidence type="ECO:0000313" key="2">
    <source>
        <dbReference type="EMBL" id="GBL54484.1"/>
    </source>
</evidence>